<dbReference type="EMBL" id="CAJZBQ010000036">
    <property type="protein sequence ID" value="CAG9324488.1"/>
    <property type="molecule type" value="Genomic_DNA"/>
</dbReference>
<dbReference type="InterPro" id="IPR051707">
    <property type="entry name" value="PI-Interact_SigTrans_Reg"/>
</dbReference>
<reference evidence="2" key="1">
    <citation type="submission" date="2021-09" db="EMBL/GenBank/DDBJ databases">
        <authorList>
            <consortium name="AG Swart"/>
            <person name="Singh M."/>
            <person name="Singh A."/>
            <person name="Seah K."/>
            <person name="Emmerich C."/>
        </authorList>
    </citation>
    <scope>NUCLEOTIDE SEQUENCE</scope>
    <source>
        <strain evidence="2">ATCC30299</strain>
    </source>
</reference>
<accession>A0AAU9JDZ0</accession>
<dbReference type="Pfam" id="PF00169">
    <property type="entry name" value="PH"/>
    <property type="match status" value="1"/>
</dbReference>
<dbReference type="SMART" id="SM00233">
    <property type="entry name" value="PH"/>
    <property type="match status" value="1"/>
</dbReference>
<evidence type="ECO:0000313" key="3">
    <source>
        <dbReference type="Proteomes" id="UP001162131"/>
    </source>
</evidence>
<evidence type="ECO:0000259" key="1">
    <source>
        <dbReference type="PROSITE" id="PS50003"/>
    </source>
</evidence>
<sequence>MERGDTENFETILKEGWIEKRSRFIKEWRRRWLVLTPKYLFSFKQQQGYRDNPTERIRLQDCSTVKSAEEETKKDFSFRIDTRDRVFYFSALDPNDKEAWIGSIGRAMVRPTVMRSKSEEDALNG</sequence>
<keyword evidence="3" id="KW-1185">Reference proteome</keyword>
<dbReference type="Proteomes" id="UP001162131">
    <property type="component" value="Unassembled WGS sequence"/>
</dbReference>
<organism evidence="2 3">
    <name type="scientific">Blepharisma stoltei</name>
    <dbReference type="NCBI Taxonomy" id="1481888"/>
    <lineage>
        <taxon>Eukaryota</taxon>
        <taxon>Sar</taxon>
        <taxon>Alveolata</taxon>
        <taxon>Ciliophora</taxon>
        <taxon>Postciliodesmatophora</taxon>
        <taxon>Heterotrichea</taxon>
        <taxon>Heterotrichida</taxon>
        <taxon>Blepharismidae</taxon>
        <taxon>Blepharisma</taxon>
    </lineage>
</organism>
<dbReference type="InterPro" id="IPR011993">
    <property type="entry name" value="PH-like_dom_sf"/>
</dbReference>
<name>A0AAU9JDZ0_9CILI</name>
<dbReference type="AlphaFoldDB" id="A0AAU9JDZ0"/>
<dbReference type="PANTHER" id="PTHR14336">
    <property type="entry name" value="TANDEM PH DOMAIN CONTAINING PROTEIN"/>
    <property type="match status" value="1"/>
</dbReference>
<dbReference type="FunFam" id="2.30.29.30:FF:000286">
    <property type="entry name" value="PH-protein kinase domain containing protein"/>
    <property type="match status" value="1"/>
</dbReference>
<dbReference type="InterPro" id="IPR001849">
    <property type="entry name" value="PH_domain"/>
</dbReference>
<dbReference type="Gene3D" id="2.30.29.30">
    <property type="entry name" value="Pleckstrin-homology domain (PH domain)/Phosphotyrosine-binding domain (PTB)"/>
    <property type="match status" value="1"/>
</dbReference>
<gene>
    <name evidence="2" type="ORF">BSTOLATCC_MIC36275</name>
</gene>
<evidence type="ECO:0000313" key="2">
    <source>
        <dbReference type="EMBL" id="CAG9324488.1"/>
    </source>
</evidence>
<protein>
    <recommendedName>
        <fullName evidence="1">PH domain-containing protein</fullName>
    </recommendedName>
</protein>
<comment type="caution">
    <text evidence="2">The sequence shown here is derived from an EMBL/GenBank/DDBJ whole genome shotgun (WGS) entry which is preliminary data.</text>
</comment>
<dbReference type="PANTHER" id="PTHR14336:SF8">
    <property type="entry name" value="PROTEIN OPY1"/>
    <property type="match status" value="1"/>
</dbReference>
<feature type="domain" description="PH" evidence="1">
    <location>
        <begin position="11"/>
        <end position="109"/>
    </location>
</feature>
<dbReference type="PROSITE" id="PS50003">
    <property type="entry name" value="PH_DOMAIN"/>
    <property type="match status" value="1"/>
</dbReference>
<proteinExistence type="predicted"/>
<dbReference type="SUPFAM" id="SSF50729">
    <property type="entry name" value="PH domain-like"/>
    <property type="match status" value="1"/>
</dbReference>